<comment type="caution">
    <text evidence="2">The sequence shown here is derived from an EMBL/GenBank/DDBJ whole genome shotgun (WGS) entry which is preliminary data.</text>
</comment>
<dbReference type="InterPro" id="IPR016024">
    <property type="entry name" value="ARM-type_fold"/>
</dbReference>
<proteinExistence type="predicted"/>
<feature type="region of interest" description="Disordered" evidence="1">
    <location>
        <begin position="348"/>
        <end position="378"/>
    </location>
</feature>
<organism evidence="2 3">
    <name type="scientific">Aphidius gifuensis</name>
    <name type="common">Parasitoid wasp</name>
    <dbReference type="NCBI Taxonomy" id="684658"/>
    <lineage>
        <taxon>Eukaryota</taxon>
        <taxon>Metazoa</taxon>
        <taxon>Ecdysozoa</taxon>
        <taxon>Arthropoda</taxon>
        <taxon>Hexapoda</taxon>
        <taxon>Insecta</taxon>
        <taxon>Pterygota</taxon>
        <taxon>Neoptera</taxon>
        <taxon>Endopterygota</taxon>
        <taxon>Hymenoptera</taxon>
        <taxon>Apocrita</taxon>
        <taxon>Ichneumonoidea</taxon>
        <taxon>Braconidae</taxon>
        <taxon>Aphidiinae</taxon>
        <taxon>Aphidius</taxon>
    </lineage>
</organism>
<feature type="region of interest" description="Disordered" evidence="1">
    <location>
        <begin position="645"/>
        <end position="666"/>
    </location>
</feature>
<protein>
    <recommendedName>
        <fullName evidence="4">TOG domain-containing protein</fullName>
    </recommendedName>
</protein>
<feature type="region of interest" description="Disordered" evidence="1">
    <location>
        <begin position="715"/>
        <end position="751"/>
    </location>
</feature>
<dbReference type="AlphaFoldDB" id="A0A834XWU4"/>
<evidence type="ECO:0000256" key="1">
    <source>
        <dbReference type="SAM" id="MobiDB-lite"/>
    </source>
</evidence>
<feature type="compositionally biased region" description="Basic and acidic residues" evidence="1">
    <location>
        <begin position="649"/>
        <end position="659"/>
    </location>
</feature>
<evidence type="ECO:0008006" key="4">
    <source>
        <dbReference type="Google" id="ProtNLM"/>
    </source>
</evidence>
<accession>A0A834XWU4</accession>
<keyword evidence="3" id="KW-1185">Reference proteome</keyword>
<feature type="region of interest" description="Disordered" evidence="1">
    <location>
        <begin position="290"/>
        <end position="325"/>
    </location>
</feature>
<feature type="compositionally biased region" description="Basic residues" evidence="1">
    <location>
        <begin position="460"/>
        <end position="482"/>
    </location>
</feature>
<dbReference type="SUPFAM" id="SSF48371">
    <property type="entry name" value="ARM repeat"/>
    <property type="match status" value="1"/>
</dbReference>
<feature type="compositionally biased region" description="Acidic residues" evidence="1">
    <location>
        <begin position="355"/>
        <end position="378"/>
    </location>
</feature>
<feature type="region of interest" description="Disordered" evidence="1">
    <location>
        <begin position="784"/>
        <end position="813"/>
    </location>
</feature>
<dbReference type="Gene3D" id="1.25.10.10">
    <property type="entry name" value="Leucine-rich Repeat Variant"/>
    <property type="match status" value="1"/>
</dbReference>
<name>A0A834XWU4_APHGI</name>
<evidence type="ECO:0000313" key="3">
    <source>
        <dbReference type="Proteomes" id="UP000639338"/>
    </source>
</evidence>
<sequence>MSGCVERCHQHVSPMTGSIQLGPIQPHAMPYSKIQMPNFIAHNEQLTVSPNQQRNKGTMTLSQFHQKTPIQLTPLWEHVVRTQEFPSEVDKQLTFDEITERLRDPEWEVRQHALRVLIDVLPTLKNDAVDDLMVSVVPELVNNLGHLAPAVRKGGLDALRVYLVCSQKPDDIVNNILEASLKHHDIQDSIKTSITAGVILSTPSLLFSTLSNTTNLTRQTLKLAINYLANYLVQVTHQESALKSLVKIRDTIGNDEFINLLNECDPKYKIDFENICQDYDVNDKSLKKKKKKKKTKKKKINSAEINENNNNDNVDDNVDDESKIPPSRVVLETEIKFNSETAIMMTILEEKNSDSDDERENNDDDDDDEDNDDGDEYFSVDKLKSKFDDKLKITELEAQNEWIERRKTPRRVHFGGEIVKLRTPDSDDSDVIHQTKIPLPITPVTKMPLHKSRVSSINKMNKHSKNNQRRSRSASSSPKRKYYIHDASLSPKKSILTKTNDYEYFSSHQMNRRKSKSLEDELYFKGEADEDFNINENDRSWSFEVFQDTDNDGDDDDESIEPIKIISDKATLNKSKKKRKLKSAGEITTTIAEVHNEHIKSDDEKINEAYLNDHSINDVADKKNYLQVPQIIIQTDKLKNNTKAFNKHNKNDENLEKRPNTTPGLIETIDTSFDNELKVKKKNEQRSQSSLSRKASYEAFPKKERNYIYMELSSPAKVEPTSREVSPSRSDSKLPTANSVEPNAEQLQNTTDNKIINSVIVENKEDDSNKNNLDDDVKIKSSIVAEKKSSDDVDDSGESRNGSSDSGPKLNEENWEELGLVNQEVLDDLHNKVRNNLKYQKIKEFVDLIVR</sequence>
<reference evidence="2 3" key="1">
    <citation type="submission" date="2020-08" db="EMBL/GenBank/DDBJ databases">
        <title>Aphidius gifuensis genome sequencing and assembly.</title>
        <authorList>
            <person name="Du Z."/>
        </authorList>
    </citation>
    <scope>NUCLEOTIDE SEQUENCE [LARGE SCALE GENOMIC DNA]</scope>
    <source>
        <strain evidence="2">YNYX2018</strain>
        <tissue evidence="2">Adults</tissue>
    </source>
</reference>
<feature type="compositionally biased region" description="Basic residues" evidence="1">
    <location>
        <begin position="290"/>
        <end position="300"/>
    </location>
</feature>
<dbReference type="Proteomes" id="UP000639338">
    <property type="component" value="Unassembled WGS sequence"/>
</dbReference>
<gene>
    <name evidence="2" type="ORF">HCN44_011132</name>
</gene>
<dbReference type="InterPro" id="IPR011989">
    <property type="entry name" value="ARM-like"/>
</dbReference>
<dbReference type="OrthoDB" id="63891at2759"/>
<feature type="compositionally biased region" description="Polar residues" evidence="1">
    <location>
        <begin position="723"/>
        <end position="751"/>
    </location>
</feature>
<evidence type="ECO:0000313" key="2">
    <source>
        <dbReference type="EMBL" id="KAF7993863.1"/>
    </source>
</evidence>
<dbReference type="EMBL" id="JACMRX010000003">
    <property type="protein sequence ID" value="KAF7993863.1"/>
    <property type="molecule type" value="Genomic_DNA"/>
</dbReference>
<feature type="region of interest" description="Disordered" evidence="1">
    <location>
        <begin position="457"/>
        <end position="484"/>
    </location>
</feature>